<dbReference type="PANTHER" id="PTHR30448">
    <property type="entry name" value="RNASE ADAPTER PROTEIN RAPZ"/>
    <property type="match status" value="1"/>
</dbReference>
<evidence type="ECO:0000259" key="2">
    <source>
        <dbReference type="Pfam" id="PF22740"/>
    </source>
</evidence>
<feature type="region of interest" description="Disordered" evidence="1">
    <location>
        <begin position="120"/>
        <end position="146"/>
    </location>
</feature>
<keyword evidence="4" id="KW-1185">Reference proteome</keyword>
<evidence type="ECO:0000313" key="4">
    <source>
        <dbReference type="Proteomes" id="UP000275401"/>
    </source>
</evidence>
<gene>
    <name evidence="3" type="ORF">EEJ42_16335</name>
</gene>
<dbReference type="PANTHER" id="PTHR30448:SF0">
    <property type="entry name" value="RNASE ADAPTER PROTEIN RAPZ"/>
    <property type="match status" value="1"/>
</dbReference>
<evidence type="ECO:0000256" key="1">
    <source>
        <dbReference type="SAM" id="MobiDB-lite"/>
    </source>
</evidence>
<accession>A0A3M8W7F5</accession>
<dbReference type="Proteomes" id="UP000275401">
    <property type="component" value="Unassembled WGS sequence"/>
</dbReference>
<dbReference type="Pfam" id="PF22740">
    <property type="entry name" value="PapZ_C"/>
    <property type="match status" value="1"/>
</dbReference>
<dbReference type="RefSeq" id="WP_123100661.1">
    <property type="nucleotide sequence ID" value="NZ_RIBZ01000214.1"/>
</dbReference>
<dbReference type="AlphaFoldDB" id="A0A3M8W7F5"/>
<name>A0A3M8W7F5_9ACTN</name>
<organism evidence="3 4">
    <name type="scientific">Streptomyces botrytidirepellens</name>
    <dbReference type="NCBI Taxonomy" id="2486417"/>
    <lineage>
        <taxon>Bacteria</taxon>
        <taxon>Bacillati</taxon>
        <taxon>Actinomycetota</taxon>
        <taxon>Actinomycetes</taxon>
        <taxon>Kitasatosporales</taxon>
        <taxon>Streptomycetaceae</taxon>
        <taxon>Streptomyces</taxon>
    </lineage>
</organism>
<feature type="region of interest" description="Disordered" evidence="1">
    <location>
        <begin position="436"/>
        <end position="465"/>
    </location>
</feature>
<proteinExistence type="predicted"/>
<protein>
    <recommendedName>
        <fullName evidence="2">RapZ C-terminal domain-containing protein</fullName>
    </recommendedName>
</protein>
<feature type="domain" description="RapZ C-terminal" evidence="2">
    <location>
        <begin position="5"/>
        <end position="116"/>
    </location>
</feature>
<evidence type="ECO:0000313" key="3">
    <source>
        <dbReference type="EMBL" id="RNG26038.1"/>
    </source>
</evidence>
<dbReference type="GO" id="GO:0005524">
    <property type="term" value="F:ATP binding"/>
    <property type="evidence" value="ECO:0007669"/>
    <property type="project" value="InterPro"/>
</dbReference>
<reference evidence="3 4" key="1">
    <citation type="submission" date="2018-11" db="EMBL/GenBank/DDBJ databases">
        <title>The Potential of Streptomyces as Biocontrol Agents against the Tomato grey mould, Botrytis cinerea (Gray mold) Frontiers in Microbiology.</title>
        <authorList>
            <person name="Li D."/>
        </authorList>
    </citation>
    <scope>NUCLEOTIDE SEQUENCE [LARGE SCALE GENOMIC DNA]</scope>
    <source>
        <strain evidence="3 4">NEAU-LD23</strain>
    </source>
</reference>
<dbReference type="EMBL" id="RIBZ01000214">
    <property type="protein sequence ID" value="RNG26038.1"/>
    <property type="molecule type" value="Genomic_DNA"/>
</dbReference>
<feature type="compositionally biased region" description="Basic and acidic residues" evidence="1">
    <location>
        <begin position="126"/>
        <end position="139"/>
    </location>
</feature>
<dbReference type="InterPro" id="IPR053931">
    <property type="entry name" value="RapZ_C"/>
</dbReference>
<sequence>MPPTTLTSFGYLHLHGAPPPAADRVEDVREQLHQPAAAHDIHHLTGLTPHVQDLVLATPGARALLDNLTQYATSCAPTSIAVGCTDSRHRASALVELLGQRLRERGLDIAISHRHAHLPDVQQQAPEKEPRRSCCDHSPGEPYPGDRPIVAAFTRMLVALKEPAPWTEDDDLAVQIPAGVERARVTSAGQHRDRVGLVLLHPDTATALTQPMSCPQTLILGPWNQAYRPLTHIAQGKHIADTQPEGGLTNPEVRCPQCHGTSLEVTTLRYPSGGADVASFTCSGCAASWEPWETPAPVPEGPNYLAAYLGAPPLADEEAELQRLANDINDRATAALTGNGPSVPSVDHRRLLLRRAALRDRTAHRQEEGWYLGNVSAAQVNHGSTLATQAAHTLLTWDREHDEDHVAGPFGPDSPTWNTASGSRAYVRQEYQAMLAQAQEADDRAHMEPRRGPDGELRDALGQPL</sequence>
<comment type="caution">
    <text evidence="3">The sequence shown here is derived from an EMBL/GenBank/DDBJ whole genome shotgun (WGS) entry which is preliminary data.</text>
</comment>
<feature type="compositionally biased region" description="Basic and acidic residues" evidence="1">
    <location>
        <begin position="441"/>
        <end position="459"/>
    </location>
</feature>
<dbReference type="InterPro" id="IPR005337">
    <property type="entry name" value="RapZ-like"/>
</dbReference>